<gene>
    <name evidence="2" type="ORF">N0V84_002880</name>
</gene>
<feature type="domain" description="Heterokaryon incompatibility" evidence="1">
    <location>
        <begin position="22"/>
        <end position="106"/>
    </location>
</feature>
<evidence type="ECO:0000313" key="2">
    <source>
        <dbReference type="EMBL" id="KAJ4326759.1"/>
    </source>
</evidence>
<comment type="caution">
    <text evidence="2">The sequence shown here is derived from an EMBL/GenBank/DDBJ whole genome shotgun (WGS) entry which is preliminary data.</text>
</comment>
<dbReference type="Proteomes" id="UP001140502">
    <property type="component" value="Unassembled WGS sequence"/>
</dbReference>
<dbReference type="Pfam" id="PF06985">
    <property type="entry name" value="HET"/>
    <property type="match status" value="1"/>
</dbReference>
<dbReference type="InterPro" id="IPR010730">
    <property type="entry name" value="HET"/>
</dbReference>
<organism evidence="2 3">
    <name type="scientific">Fusarium piperis</name>
    <dbReference type="NCBI Taxonomy" id="1435070"/>
    <lineage>
        <taxon>Eukaryota</taxon>
        <taxon>Fungi</taxon>
        <taxon>Dikarya</taxon>
        <taxon>Ascomycota</taxon>
        <taxon>Pezizomycotina</taxon>
        <taxon>Sordariomycetes</taxon>
        <taxon>Hypocreomycetidae</taxon>
        <taxon>Hypocreales</taxon>
        <taxon>Nectriaceae</taxon>
        <taxon>Fusarium</taxon>
        <taxon>Fusarium solani species complex</taxon>
    </lineage>
</organism>
<name>A0A9W9BRB9_9HYPO</name>
<dbReference type="PANTHER" id="PTHR10622">
    <property type="entry name" value="HET DOMAIN-CONTAINING PROTEIN"/>
    <property type="match status" value="1"/>
</dbReference>
<sequence length="257" mass="29523">MRLINAYTLAFEVFQGNKIPRYAILSHTWGEEEVTIQEWTDQTSLSNKSGFKKIVATCEQARRDGYDYAWVDTNCIDKSSSAELTEAINSMFAWYTEAGVCYAYLSDIPTFKPLSYAEEFRRSRWFKRGWTLQELLAPEEVVFYAADWSRIGTKASLVREIASASGISIKYLWPKPRTAAINQDDWANSVNSLVHEASVAERMSWLSRRETTRIEDMAYCMLGLFGIHMPLVYGEGPRAFLRLQEEILKSSDDHSLF</sequence>
<accession>A0A9W9BRB9</accession>
<dbReference type="OrthoDB" id="20872at2759"/>
<proteinExistence type="predicted"/>
<dbReference type="EMBL" id="JAPEUR010000037">
    <property type="protein sequence ID" value="KAJ4326759.1"/>
    <property type="molecule type" value="Genomic_DNA"/>
</dbReference>
<reference evidence="2" key="1">
    <citation type="submission" date="2022-10" db="EMBL/GenBank/DDBJ databases">
        <title>Tapping the CABI collections for fungal endophytes: first genome assemblies for Collariella, Neodidymelliopsis, Ascochyta clinopodiicola, Didymella pomorum, Didymosphaeria variabile, Neocosmospora piperis and Neocucurbitaria cava.</title>
        <authorList>
            <person name="Hill R."/>
        </authorList>
    </citation>
    <scope>NUCLEOTIDE SEQUENCE</scope>
    <source>
        <strain evidence="2">IMI 366586</strain>
    </source>
</reference>
<keyword evidence="3" id="KW-1185">Reference proteome</keyword>
<evidence type="ECO:0000259" key="1">
    <source>
        <dbReference type="Pfam" id="PF06985"/>
    </source>
</evidence>
<protein>
    <recommendedName>
        <fullName evidence="1">Heterokaryon incompatibility domain-containing protein</fullName>
    </recommendedName>
</protein>
<dbReference type="AlphaFoldDB" id="A0A9W9BRB9"/>
<evidence type="ECO:0000313" key="3">
    <source>
        <dbReference type="Proteomes" id="UP001140502"/>
    </source>
</evidence>
<dbReference type="PANTHER" id="PTHR10622:SF10">
    <property type="entry name" value="HET DOMAIN-CONTAINING PROTEIN"/>
    <property type="match status" value="1"/>
</dbReference>
<feature type="non-terminal residue" evidence="2">
    <location>
        <position position="257"/>
    </location>
</feature>